<protein>
    <recommendedName>
        <fullName evidence="2">C-type lectin domain-containing protein</fullName>
    </recommendedName>
</protein>
<evidence type="ECO:0000313" key="4">
    <source>
        <dbReference type="Proteomes" id="UP001482620"/>
    </source>
</evidence>
<keyword evidence="4" id="KW-1185">Reference proteome</keyword>
<dbReference type="SUPFAM" id="SSF56436">
    <property type="entry name" value="C-type lectin-like"/>
    <property type="match status" value="2"/>
</dbReference>
<feature type="domain" description="C-type lectin" evidence="2">
    <location>
        <begin position="137"/>
        <end position="252"/>
    </location>
</feature>
<dbReference type="CDD" id="cd00037">
    <property type="entry name" value="CLECT"/>
    <property type="match status" value="1"/>
</dbReference>
<organism evidence="3 4">
    <name type="scientific">Ilyodon furcidens</name>
    <name type="common">goldbreast splitfin</name>
    <dbReference type="NCBI Taxonomy" id="33524"/>
    <lineage>
        <taxon>Eukaryota</taxon>
        <taxon>Metazoa</taxon>
        <taxon>Chordata</taxon>
        <taxon>Craniata</taxon>
        <taxon>Vertebrata</taxon>
        <taxon>Euteleostomi</taxon>
        <taxon>Actinopterygii</taxon>
        <taxon>Neopterygii</taxon>
        <taxon>Teleostei</taxon>
        <taxon>Neoteleostei</taxon>
        <taxon>Acanthomorphata</taxon>
        <taxon>Ovalentaria</taxon>
        <taxon>Atherinomorphae</taxon>
        <taxon>Cyprinodontiformes</taxon>
        <taxon>Goodeidae</taxon>
        <taxon>Ilyodon</taxon>
    </lineage>
</organism>
<dbReference type="PROSITE" id="PS00615">
    <property type="entry name" value="C_TYPE_LECTIN_1"/>
    <property type="match status" value="1"/>
</dbReference>
<dbReference type="EMBL" id="JAHRIQ010070769">
    <property type="protein sequence ID" value="MEQ2244208.1"/>
    <property type="molecule type" value="Genomic_DNA"/>
</dbReference>
<accession>A0ABV0UK74</accession>
<dbReference type="InterPro" id="IPR001304">
    <property type="entry name" value="C-type_lectin-like"/>
</dbReference>
<feature type="non-terminal residue" evidence="3">
    <location>
        <position position="1"/>
    </location>
</feature>
<evidence type="ECO:0000256" key="1">
    <source>
        <dbReference type="ARBA" id="ARBA00023157"/>
    </source>
</evidence>
<dbReference type="SMART" id="SM00034">
    <property type="entry name" value="CLECT"/>
    <property type="match status" value="2"/>
</dbReference>
<name>A0ABV0UK74_9TELE</name>
<dbReference type="Proteomes" id="UP001482620">
    <property type="component" value="Unassembled WGS sequence"/>
</dbReference>
<reference evidence="3 4" key="1">
    <citation type="submission" date="2021-06" db="EMBL/GenBank/DDBJ databases">
        <authorList>
            <person name="Palmer J.M."/>
        </authorList>
    </citation>
    <scope>NUCLEOTIDE SEQUENCE [LARGE SCALE GENOMIC DNA]</scope>
    <source>
        <strain evidence="4">if_2019</strain>
        <tissue evidence="3">Muscle</tissue>
    </source>
</reference>
<sequence>QCATVCQLYEYLDNKEENNWTEAQQHCREKHTDLATVSDMGDMKRLLNISARGVKDAWIGLYNQTRAYRKWHWSLPGVEFDKSKQLWNRNEPNDAKGMQNCGIMWKNLNGQCARTVFDDEGRWKNENCALRKPFICYDAREFILVKENKTLEDALSYCRDHYHDLVTITNPDEQRWVQQKAQFALTHFVWMGLHYACTLDLWFWVSDKVVSYKNCASDGLMDDCDMSGAMEKGRKHQWFKRNYTERLNFICSRKRQGK</sequence>
<dbReference type="Gene3D" id="3.10.100.10">
    <property type="entry name" value="Mannose-Binding Protein A, subunit A"/>
    <property type="match status" value="2"/>
</dbReference>
<comment type="caution">
    <text evidence="3">The sequence shown here is derived from an EMBL/GenBank/DDBJ whole genome shotgun (WGS) entry which is preliminary data.</text>
</comment>
<proteinExistence type="predicted"/>
<feature type="domain" description="C-type lectin" evidence="2">
    <location>
        <begin position="11"/>
        <end position="137"/>
    </location>
</feature>
<keyword evidence="1" id="KW-1015">Disulfide bond</keyword>
<dbReference type="InterPro" id="IPR016186">
    <property type="entry name" value="C-type_lectin-like/link_sf"/>
</dbReference>
<evidence type="ECO:0000313" key="3">
    <source>
        <dbReference type="EMBL" id="MEQ2244208.1"/>
    </source>
</evidence>
<dbReference type="InterPro" id="IPR018378">
    <property type="entry name" value="C-type_lectin_CS"/>
</dbReference>
<dbReference type="InterPro" id="IPR016187">
    <property type="entry name" value="CTDL_fold"/>
</dbReference>
<dbReference type="PANTHER" id="PTHR45784:SF3">
    <property type="entry name" value="C-TYPE LECTIN DOMAIN FAMILY 4 MEMBER K-LIKE-RELATED"/>
    <property type="match status" value="1"/>
</dbReference>
<gene>
    <name evidence="3" type="ORF">ILYODFUR_014745</name>
</gene>
<dbReference type="PROSITE" id="PS50041">
    <property type="entry name" value="C_TYPE_LECTIN_2"/>
    <property type="match status" value="2"/>
</dbReference>
<dbReference type="Pfam" id="PF00059">
    <property type="entry name" value="Lectin_C"/>
    <property type="match status" value="2"/>
</dbReference>
<dbReference type="PANTHER" id="PTHR45784">
    <property type="entry name" value="C-TYPE LECTIN DOMAIN FAMILY 20 MEMBER A-RELATED"/>
    <property type="match status" value="1"/>
</dbReference>
<evidence type="ECO:0000259" key="2">
    <source>
        <dbReference type="PROSITE" id="PS50041"/>
    </source>
</evidence>